<keyword evidence="6 7" id="KW-0539">Nucleus</keyword>
<evidence type="ECO:0000256" key="5">
    <source>
        <dbReference type="ARBA" id="ARBA00023163"/>
    </source>
</evidence>
<evidence type="ECO:0000256" key="3">
    <source>
        <dbReference type="ARBA" id="ARBA00023015"/>
    </source>
</evidence>
<dbReference type="STRING" id="559304.G8Y9S6"/>
<evidence type="ECO:0000256" key="7">
    <source>
        <dbReference type="RuleBase" id="RU364145"/>
    </source>
</evidence>
<keyword evidence="5 7" id="KW-0804">Transcription</keyword>
<keyword evidence="4 7" id="KW-0010">Activator</keyword>
<sequence>MAPPDTGNNTPIAKVQMENDTTRKSGSTPKFSLETPKSPTNNSENENAVSMDVDESDSAASTLEYIRQLKEVDLIPELFNLLYDLQEGNVIPKDFDNNAGSIRVKLNHMRQVTRGIKGVDESIPYRQNQINSLEASNQKTLSFLSDFKKRVEGNIEEKGLNIN</sequence>
<dbReference type="GO" id="GO:0003712">
    <property type="term" value="F:transcription coregulator activity"/>
    <property type="evidence" value="ECO:0007669"/>
    <property type="project" value="InterPro"/>
</dbReference>
<dbReference type="HOGENOM" id="CLU_1635333_0_0_1"/>
<comment type="subcellular location">
    <subcellularLocation>
        <location evidence="1 7">Nucleus</location>
    </subcellularLocation>
</comment>
<feature type="compositionally biased region" description="Polar residues" evidence="8">
    <location>
        <begin position="24"/>
        <end position="48"/>
    </location>
</feature>
<dbReference type="Proteomes" id="UP000005222">
    <property type="component" value="Chromosome K"/>
</dbReference>
<evidence type="ECO:0000313" key="9">
    <source>
        <dbReference type="EMBL" id="CCE83309.1"/>
    </source>
</evidence>
<evidence type="ECO:0000256" key="8">
    <source>
        <dbReference type="SAM" id="MobiDB-lite"/>
    </source>
</evidence>
<evidence type="ECO:0000313" key="11">
    <source>
        <dbReference type="Proteomes" id="UP000005222"/>
    </source>
</evidence>
<protein>
    <recommendedName>
        <fullName evidence="7">Mediator of RNA polymerase II transcription subunit 9</fullName>
    </recommendedName>
    <alternativeName>
        <fullName evidence="7">Mediator complex subunit 9</fullName>
    </alternativeName>
</protein>
<gene>
    <name evidence="9" type="primary">Piso0_003884</name>
    <name evidence="7" type="synonym">MED9</name>
    <name evidence="9" type="ORF">GNLVRS01_PISO0K04696g</name>
    <name evidence="10" type="ORF">GNLVRS01_PISO0L04697g</name>
</gene>
<keyword evidence="3 7" id="KW-0805">Transcription regulation</keyword>
<evidence type="ECO:0000256" key="4">
    <source>
        <dbReference type="ARBA" id="ARBA00023159"/>
    </source>
</evidence>
<dbReference type="Proteomes" id="UP000005222">
    <property type="component" value="Chromosome L"/>
</dbReference>
<dbReference type="AlphaFoldDB" id="G8Y9S6"/>
<dbReference type="InterPro" id="IPR011425">
    <property type="entry name" value="Med9"/>
</dbReference>
<organism evidence="9 11">
    <name type="scientific">Pichia sorbitophila (strain ATCC MYA-4447 / BCRC 22081 / CBS 7064 / NBRC 10061 / NRRL Y-12695)</name>
    <name type="common">Hybrid yeast</name>
    <dbReference type="NCBI Taxonomy" id="559304"/>
    <lineage>
        <taxon>Eukaryota</taxon>
        <taxon>Fungi</taxon>
        <taxon>Dikarya</taxon>
        <taxon>Ascomycota</taxon>
        <taxon>Saccharomycotina</taxon>
        <taxon>Pichiomycetes</taxon>
        <taxon>Debaryomycetaceae</taxon>
        <taxon>Millerozyma</taxon>
    </lineage>
</organism>
<dbReference type="Pfam" id="PF07544">
    <property type="entry name" value="Med9"/>
    <property type="match status" value="1"/>
</dbReference>
<dbReference type="GO" id="GO:0006357">
    <property type="term" value="P:regulation of transcription by RNA polymerase II"/>
    <property type="evidence" value="ECO:0007669"/>
    <property type="project" value="InterPro"/>
</dbReference>
<comment type="function">
    <text evidence="7">Component of the Mediator complex, a coactivator involved in the regulated transcription of nearly all RNA polymerase II-dependent genes. Mediator functions as a bridge to convey information from gene-specific regulatory proteins to the basal RNA polymerase II transcription machinery. Mediator is recruited to promoters by direct interactions with regulatory proteins and serves as a scaffold for the assembly of a functional preinitiation complex with RNA polymerase II and the general transcription factors.</text>
</comment>
<evidence type="ECO:0000256" key="2">
    <source>
        <dbReference type="ARBA" id="ARBA00008089"/>
    </source>
</evidence>
<evidence type="ECO:0000313" key="10">
    <source>
        <dbReference type="EMBL" id="CCE84340.1"/>
    </source>
</evidence>
<comment type="similarity">
    <text evidence="2 7">Belongs to the Mediator complex subunit 9 family.</text>
</comment>
<dbReference type="EMBL" id="FO082048">
    <property type="protein sequence ID" value="CCE84340.1"/>
    <property type="molecule type" value="Genomic_DNA"/>
</dbReference>
<proteinExistence type="inferred from homology"/>
<accession>G8Y9S6</accession>
<reference evidence="11" key="2">
    <citation type="journal article" date="2012" name="G3 (Bethesda)">
        <title>Pichia sorbitophila, an interspecies yeast hybrid reveals early steps of genome resolution following polyploidization.</title>
        <authorList>
            <person name="Leh Louis V."/>
            <person name="Despons L."/>
            <person name="Friedrich A."/>
            <person name="Martin T."/>
            <person name="Durrens P."/>
            <person name="Casaregola S."/>
            <person name="Neuveglise C."/>
            <person name="Fairhead C."/>
            <person name="Marck C."/>
            <person name="Cruz J.A."/>
            <person name="Straub M.L."/>
            <person name="Kugler V."/>
            <person name="Sacerdot C."/>
            <person name="Uzunov Z."/>
            <person name="Thierry A."/>
            <person name="Weiss S."/>
            <person name="Bleykasten C."/>
            <person name="De Montigny J."/>
            <person name="Jacques N."/>
            <person name="Jung P."/>
            <person name="Lemaire M."/>
            <person name="Mallet S."/>
            <person name="Morel G."/>
            <person name="Richard G.F."/>
            <person name="Sarkar A."/>
            <person name="Savel G."/>
            <person name="Schacherer J."/>
            <person name="Seret M.L."/>
            <person name="Talla E."/>
            <person name="Samson G."/>
            <person name="Jubin C."/>
            <person name="Poulain J."/>
            <person name="Vacherie B."/>
            <person name="Barbe V."/>
            <person name="Pelletier E."/>
            <person name="Sherman D.J."/>
            <person name="Westhof E."/>
            <person name="Weissenbach J."/>
            <person name="Baret P.V."/>
            <person name="Wincker P."/>
            <person name="Gaillardin C."/>
            <person name="Dujon B."/>
            <person name="Souciet J.L."/>
        </authorList>
    </citation>
    <scope>NUCLEOTIDE SEQUENCE [LARGE SCALE GENOMIC DNA]</scope>
    <source>
        <strain evidence="11">ATCC MYA-4447 / BCRC 22081 / CBS 7064 / NBRC 10061 / NRRL Y-12695</strain>
    </source>
</reference>
<reference evidence="9" key="1">
    <citation type="submission" date="2011-10" db="EMBL/GenBank/DDBJ databases">
        <authorList>
            <person name="Genoscope - CEA"/>
        </authorList>
    </citation>
    <scope>NUCLEOTIDE SEQUENCE</scope>
</reference>
<dbReference type="InParanoid" id="G8Y9S6"/>
<feature type="region of interest" description="Disordered" evidence="8">
    <location>
        <begin position="1"/>
        <end position="57"/>
    </location>
</feature>
<keyword evidence="11" id="KW-1185">Reference proteome</keyword>
<dbReference type="OrthoDB" id="4092914at2759"/>
<feature type="compositionally biased region" description="Polar residues" evidence="8">
    <location>
        <begin position="1"/>
        <end position="11"/>
    </location>
</feature>
<comment type="subunit">
    <text evidence="7">Component of the Mediator complex.</text>
</comment>
<dbReference type="eggNOG" id="ENOG502SFWY">
    <property type="taxonomic scope" value="Eukaryota"/>
</dbReference>
<dbReference type="EMBL" id="FO082049">
    <property type="protein sequence ID" value="CCE83309.1"/>
    <property type="molecule type" value="Genomic_DNA"/>
</dbReference>
<name>G8Y9S6_PICSO</name>
<dbReference type="GO" id="GO:0016592">
    <property type="term" value="C:mediator complex"/>
    <property type="evidence" value="ECO:0007669"/>
    <property type="project" value="InterPro"/>
</dbReference>
<evidence type="ECO:0000256" key="6">
    <source>
        <dbReference type="ARBA" id="ARBA00023242"/>
    </source>
</evidence>
<evidence type="ECO:0000256" key="1">
    <source>
        <dbReference type="ARBA" id="ARBA00004123"/>
    </source>
</evidence>